<dbReference type="PANTHER" id="PTHR44167">
    <property type="entry name" value="OVARIAN-SPECIFIC SERINE/THREONINE-PROTEIN KINASE LOK-RELATED"/>
    <property type="match status" value="1"/>
</dbReference>
<dbReference type="SMART" id="SM00220">
    <property type="entry name" value="S_TKc"/>
    <property type="match status" value="1"/>
</dbReference>
<dbReference type="Gene3D" id="1.10.510.10">
    <property type="entry name" value="Transferase(Phosphotransferase) domain 1"/>
    <property type="match status" value="1"/>
</dbReference>
<evidence type="ECO:0000313" key="3">
    <source>
        <dbReference type="Proteomes" id="UP000217838"/>
    </source>
</evidence>
<sequence length="465" mass="53195">MVTTSTIKVCYYSSDAKVKSYQIPHPKGCKRTQAKAVAPNVSEKILRIARHLGTEKDPTAGAKLVAKLKNKGVVTFEHSMGRFLEEQDRINELSTKKDSLDAHLKTVRTTRLDSALLVKVLRCTRYLKRHDKLPKTDRKTVTLTRYKMNDVSFSLERHGKTLKAIIVHLKKKGKRDFYSIGGMARVTKAIRFSEESWRFLAERCDYKFEKRKTVKGTDYKSDHVIPPSEHFNIEHYGRRKVVLDTGSSAAAMPNGSDKTTTSQKNIVQKNTSLMEFHEIDLEQLVFVYNTWMTQTRLKDILLKVAKGLSAMHERGHVNRDLKLENIVLSFDADGNVKKLKIIDLDLSISKKIVGIAVEMAKKREDKFKDLWAGSDKYWPKCYLNQPQDTRADVYAFGQIITYMLQESSSMTTNQKKPFKELEKRCKLEDPTKRPTAKELISSLMGFKLSPNSFLSGIVSFLKAFL</sequence>
<dbReference type="PROSITE" id="PS50011">
    <property type="entry name" value="PROTEIN_KINASE_DOM"/>
    <property type="match status" value="1"/>
</dbReference>
<dbReference type="GO" id="GO:0005737">
    <property type="term" value="C:cytoplasm"/>
    <property type="evidence" value="ECO:0007669"/>
    <property type="project" value="TreeGrafter"/>
</dbReference>
<dbReference type="InterPro" id="IPR000719">
    <property type="entry name" value="Prot_kinase_dom"/>
</dbReference>
<gene>
    <name evidence="2" type="ORF">COB11_00620</name>
</gene>
<feature type="domain" description="Protein kinase" evidence="1">
    <location>
        <begin position="172"/>
        <end position="465"/>
    </location>
</feature>
<dbReference type="Proteomes" id="UP000217838">
    <property type="component" value="Unassembled WGS sequence"/>
</dbReference>
<name>A0A2A4YNY2_UNCAE</name>
<dbReference type="EMBL" id="NVUU01000004">
    <property type="protein sequence ID" value="PCI96015.1"/>
    <property type="molecule type" value="Genomic_DNA"/>
</dbReference>
<accession>A0A2A4YNY2</accession>
<evidence type="ECO:0000259" key="1">
    <source>
        <dbReference type="PROSITE" id="PS50011"/>
    </source>
</evidence>
<dbReference type="PANTHER" id="PTHR44167:SF18">
    <property type="entry name" value="PROTEIN KINASE DOMAIN-CONTAINING PROTEIN"/>
    <property type="match status" value="1"/>
</dbReference>
<comment type="caution">
    <text evidence="2">The sequence shown here is derived from an EMBL/GenBank/DDBJ whole genome shotgun (WGS) entry which is preliminary data.</text>
</comment>
<dbReference type="AlphaFoldDB" id="A0A2A4YNY2"/>
<dbReference type="Pfam" id="PF00069">
    <property type="entry name" value="Pkinase"/>
    <property type="match status" value="1"/>
</dbReference>
<organism evidence="2 3">
    <name type="scientific">Aerophobetes bacterium</name>
    <dbReference type="NCBI Taxonomy" id="2030807"/>
    <lineage>
        <taxon>Bacteria</taxon>
        <taxon>Candidatus Aerophobota</taxon>
    </lineage>
</organism>
<dbReference type="GO" id="GO:0004674">
    <property type="term" value="F:protein serine/threonine kinase activity"/>
    <property type="evidence" value="ECO:0007669"/>
    <property type="project" value="TreeGrafter"/>
</dbReference>
<reference evidence="3" key="1">
    <citation type="submission" date="2017-08" db="EMBL/GenBank/DDBJ databases">
        <title>A dynamic microbial community with high functional redundancy inhabits the cold, oxic subseafloor aquifer.</title>
        <authorList>
            <person name="Tully B.J."/>
            <person name="Wheat C.G."/>
            <person name="Glazer B.T."/>
            <person name="Huber J.A."/>
        </authorList>
    </citation>
    <scope>NUCLEOTIDE SEQUENCE [LARGE SCALE GENOMIC DNA]</scope>
</reference>
<dbReference type="InterPro" id="IPR011009">
    <property type="entry name" value="Kinase-like_dom_sf"/>
</dbReference>
<dbReference type="SUPFAM" id="SSF56112">
    <property type="entry name" value="Protein kinase-like (PK-like)"/>
    <property type="match status" value="1"/>
</dbReference>
<protein>
    <recommendedName>
        <fullName evidence="1">Protein kinase domain-containing protein</fullName>
    </recommendedName>
</protein>
<proteinExistence type="predicted"/>
<dbReference type="GO" id="GO:0005524">
    <property type="term" value="F:ATP binding"/>
    <property type="evidence" value="ECO:0007669"/>
    <property type="project" value="InterPro"/>
</dbReference>
<evidence type="ECO:0000313" key="2">
    <source>
        <dbReference type="EMBL" id="PCI96015.1"/>
    </source>
</evidence>